<dbReference type="InterPro" id="IPR000873">
    <property type="entry name" value="AMP-dep_synth/lig_dom"/>
</dbReference>
<evidence type="ECO:0000259" key="2">
    <source>
        <dbReference type="Pfam" id="PF00501"/>
    </source>
</evidence>
<dbReference type="PANTHER" id="PTHR43767:SF10">
    <property type="entry name" value="SURFACTIN SYNTHASE SUBUNIT 1"/>
    <property type="match status" value="1"/>
</dbReference>
<feature type="domain" description="AMP-dependent synthetase/ligase" evidence="2">
    <location>
        <begin position="12"/>
        <end position="375"/>
    </location>
</feature>
<dbReference type="InterPro" id="IPR020845">
    <property type="entry name" value="AMP-binding_CS"/>
</dbReference>
<dbReference type="Gene3D" id="3.30.300.30">
    <property type="match status" value="1"/>
</dbReference>
<dbReference type="AlphaFoldDB" id="A0A7Y9S2M6"/>
<feature type="domain" description="AMP-binding enzyme C-terminal" evidence="3">
    <location>
        <begin position="425"/>
        <end position="500"/>
    </location>
</feature>
<comment type="caution">
    <text evidence="4">The sequence shown here is derived from an EMBL/GenBank/DDBJ whole genome shotgun (WGS) entry which is preliminary data.</text>
</comment>
<dbReference type="PROSITE" id="PS00455">
    <property type="entry name" value="AMP_BINDING"/>
    <property type="match status" value="1"/>
</dbReference>
<dbReference type="PANTHER" id="PTHR43767">
    <property type="entry name" value="LONG-CHAIN-FATTY-ACID--COA LIGASE"/>
    <property type="match status" value="1"/>
</dbReference>
<dbReference type="Pfam" id="PF13193">
    <property type="entry name" value="AMP-binding_C"/>
    <property type="match status" value="1"/>
</dbReference>
<feature type="compositionally biased region" description="Polar residues" evidence="1">
    <location>
        <begin position="518"/>
        <end position="533"/>
    </location>
</feature>
<dbReference type="Pfam" id="PF00501">
    <property type="entry name" value="AMP-binding"/>
    <property type="match status" value="1"/>
</dbReference>
<evidence type="ECO:0000313" key="4">
    <source>
        <dbReference type="EMBL" id="NYG59884.1"/>
    </source>
</evidence>
<dbReference type="EMBL" id="JACCAA010000001">
    <property type="protein sequence ID" value="NYG59884.1"/>
    <property type="molecule type" value="Genomic_DNA"/>
</dbReference>
<gene>
    <name evidence="4" type="ORF">BJ980_002807</name>
</gene>
<dbReference type="InterPro" id="IPR042099">
    <property type="entry name" value="ANL_N_sf"/>
</dbReference>
<name>A0A7Y9S2M6_9ACTN</name>
<evidence type="ECO:0000313" key="5">
    <source>
        <dbReference type="Proteomes" id="UP000540656"/>
    </source>
</evidence>
<evidence type="ECO:0000259" key="3">
    <source>
        <dbReference type="Pfam" id="PF13193"/>
    </source>
</evidence>
<reference evidence="4 5" key="1">
    <citation type="submission" date="2020-07" db="EMBL/GenBank/DDBJ databases">
        <title>Sequencing the genomes of 1000 actinobacteria strains.</title>
        <authorList>
            <person name="Klenk H.-P."/>
        </authorList>
    </citation>
    <scope>NUCLEOTIDE SEQUENCE [LARGE SCALE GENOMIC DNA]</scope>
    <source>
        <strain evidence="4 5">DSM 23819</strain>
    </source>
</reference>
<dbReference type="InterPro" id="IPR025110">
    <property type="entry name" value="AMP-bd_C"/>
</dbReference>
<dbReference type="InterPro" id="IPR045851">
    <property type="entry name" value="AMP-bd_C_sf"/>
</dbReference>
<sequence length="533" mass="57371">MTLARNAFALLDRTAESYAGDRPAYGFEGEVRTFREMRDASLEVAAGLAANGVGRGDKVAVMMGNRFEWVETFFGLAALGAVCIPVNVLLTGKEIEHVCRDSDARFLVVDEIGSKIGRLGHSFDAVITVGSAAIEAAGRRVEYADLRAGHVLPADHVGPALEDTFLLYYSSGTTGLPKAAEHSHDGVLWNAMGQVQGLGLTGEDRYFVIPSLSWAAGFHNLVIALTWVGGYSEIRSTGGATMENIVDSIEAGSITHVMLVPSLLRELVTRPDLMARLSASALRWIVTGAEPVPKAVIETVCRGIPDVDVCQGYGLSEFPTICTVLMADEVFDHEGSAGRPLPHTDLAVRDVDGVIRRSGQGELLIRSLASMKGYYGKPEQTAEAFRDGWLHTGDLVAIDEDGFMTVVGRTKDMIISGGLNVYPKEIEDVIHRAPGVLEAAVVGVPHERFGETTVAIVVTDDPAFSIDEIERLCLEELASYKRPRQILVRHDPLPRNANAKLLKRELRPWATAQLGTGAASQPTAPSVQADSTS</sequence>
<dbReference type="RefSeq" id="WP_179502888.1">
    <property type="nucleotide sequence ID" value="NZ_JACCAA010000001.1"/>
</dbReference>
<keyword evidence="5" id="KW-1185">Reference proteome</keyword>
<dbReference type="SUPFAM" id="SSF56801">
    <property type="entry name" value="Acetyl-CoA synthetase-like"/>
    <property type="match status" value="1"/>
</dbReference>
<protein>
    <submittedName>
        <fullName evidence="4">Acyl-CoA synthetase (AMP-forming)/AMP-acid ligase II</fullName>
    </submittedName>
</protein>
<dbReference type="InterPro" id="IPR050237">
    <property type="entry name" value="ATP-dep_AMP-bd_enzyme"/>
</dbReference>
<dbReference type="GO" id="GO:0016877">
    <property type="term" value="F:ligase activity, forming carbon-sulfur bonds"/>
    <property type="evidence" value="ECO:0007669"/>
    <property type="project" value="UniProtKB-ARBA"/>
</dbReference>
<proteinExistence type="predicted"/>
<feature type="region of interest" description="Disordered" evidence="1">
    <location>
        <begin position="514"/>
        <end position="533"/>
    </location>
</feature>
<accession>A0A7Y9S2M6</accession>
<dbReference type="Proteomes" id="UP000540656">
    <property type="component" value="Unassembled WGS sequence"/>
</dbReference>
<keyword evidence="4" id="KW-0436">Ligase</keyword>
<dbReference type="Gene3D" id="3.40.50.12780">
    <property type="entry name" value="N-terminal domain of ligase-like"/>
    <property type="match status" value="1"/>
</dbReference>
<evidence type="ECO:0000256" key="1">
    <source>
        <dbReference type="SAM" id="MobiDB-lite"/>
    </source>
</evidence>
<organism evidence="4 5">
    <name type="scientific">Nocardioides daedukensis</name>
    <dbReference type="NCBI Taxonomy" id="634462"/>
    <lineage>
        <taxon>Bacteria</taxon>
        <taxon>Bacillati</taxon>
        <taxon>Actinomycetota</taxon>
        <taxon>Actinomycetes</taxon>
        <taxon>Propionibacteriales</taxon>
        <taxon>Nocardioidaceae</taxon>
        <taxon>Nocardioides</taxon>
    </lineage>
</organism>